<evidence type="ECO:0000313" key="2">
    <source>
        <dbReference type="Proteomes" id="UP000693672"/>
    </source>
</evidence>
<dbReference type="AlphaFoldDB" id="A0A916K837"/>
<protein>
    <submittedName>
        <fullName evidence="1">Uncharacterized protein</fullName>
    </submittedName>
</protein>
<keyword evidence="2" id="KW-1185">Reference proteome</keyword>
<sequence>MSKHDTLQVDAERLANAWAHTLPTVLSESDRTEVKKDEAEPNVLRIHIATAGHSHYSFDYKCTYVDAREVKVELVDVERDGVSVDERTDIIQTMVDDYVRHIHECAQQLHSLTASK</sequence>
<dbReference type="RefSeq" id="WP_218096174.1">
    <property type="nucleotide sequence ID" value="NZ_CAJVAS010000070.1"/>
</dbReference>
<reference evidence="1" key="1">
    <citation type="submission" date="2021-06" db="EMBL/GenBank/DDBJ databases">
        <authorList>
            <person name="Criscuolo A."/>
        </authorList>
    </citation>
    <scope>NUCLEOTIDE SEQUENCE</scope>
    <source>
        <strain evidence="1">CIP111600</strain>
    </source>
</reference>
<dbReference type="EMBL" id="CAJVAS010000070">
    <property type="protein sequence ID" value="CAG7652408.1"/>
    <property type="molecule type" value="Genomic_DNA"/>
</dbReference>
<evidence type="ECO:0000313" key="1">
    <source>
        <dbReference type="EMBL" id="CAG7652408.1"/>
    </source>
</evidence>
<proteinExistence type="predicted"/>
<accession>A0A916K837</accession>
<dbReference type="Proteomes" id="UP000693672">
    <property type="component" value="Unassembled WGS sequence"/>
</dbReference>
<name>A0A916K837_9BACL</name>
<gene>
    <name evidence="1" type="ORF">PAESOLCIP111_06525</name>
</gene>
<comment type="caution">
    <text evidence="1">The sequence shown here is derived from an EMBL/GenBank/DDBJ whole genome shotgun (WGS) entry which is preliminary data.</text>
</comment>
<organism evidence="1 2">
    <name type="scientific">Paenibacillus solanacearum</name>
    <dbReference type="NCBI Taxonomy" id="2048548"/>
    <lineage>
        <taxon>Bacteria</taxon>
        <taxon>Bacillati</taxon>
        <taxon>Bacillota</taxon>
        <taxon>Bacilli</taxon>
        <taxon>Bacillales</taxon>
        <taxon>Paenibacillaceae</taxon>
        <taxon>Paenibacillus</taxon>
    </lineage>
</organism>